<dbReference type="OrthoDB" id="10032537at2759"/>
<dbReference type="InterPro" id="IPR052709">
    <property type="entry name" value="Transposase-MT_Hybrid"/>
</dbReference>
<dbReference type="GO" id="GO:0000793">
    <property type="term" value="C:condensed chromosome"/>
    <property type="evidence" value="ECO:0007669"/>
    <property type="project" value="TreeGrafter"/>
</dbReference>
<dbReference type="GO" id="GO:0003690">
    <property type="term" value="F:double-stranded DNA binding"/>
    <property type="evidence" value="ECO:0007669"/>
    <property type="project" value="TreeGrafter"/>
</dbReference>
<sequence length="71" mass="8581">FFLTMKMSSFVPNKQHLRETLLFCFNLKKSTAEAHRLLEEDYGEHAPSKTTCEDWFKRFRSDDFDTEDKER</sequence>
<dbReference type="GO" id="GO:0006303">
    <property type="term" value="P:double-strand break repair via nonhomologous end joining"/>
    <property type="evidence" value="ECO:0007669"/>
    <property type="project" value="TreeGrafter"/>
</dbReference>
<dbReference type="GO" id="GO:0000014">
    <property type="term" value="F:single-stranded DNA endodeoxyribonuclease activity"/>
    <property type="evidence" value="ECO:0007669"/>
    <property type="project" value="TreeGrafter"/>
</dbReference>
<feature type="non-terminal residue" evidence="2">
    <location>
        <position position="1"/>
    </location>
</feature>
<organism evidence="3">
    <name type="scientific">Harpegnathos saltator</name>
    <name type="common">Jerdon's jumping ant</name>
    <dbReference type="NCBI Taxonomy" id="610380"/>
    <lineage>
        <taxon>Eukaryota</taxon>
        <taxon>Metazoa</taxon>
        <taxon>Ecdysozoa</taxon>
        <taxon>Arthropoda</taxon>
        <taxon>Hexapoda</taxon>
        <taxon>Insecta</taxon>
        <taxon>Pterygota</taxon>
        <taxon>Neoptera</taxon>
        <taxon>Endopterygota</taxon>
        <taxon>Hymenoptera</taxon>
        <taxon>Apocrita</taxon>
        <taxon>Aculeata</taxon>
        <taxon>Formicoidea</taxon>
        <taxon>Formicidae</taxon>
        <taxon>Ponerinae</taxon>
        <taxon>Ponerini</taxon>
        <taxon>Harpegnathos</taxon>
    </lineage>
</organism>
<dbReference type="InParanoid" id="E2B8T3"/>
<dbReference type="GO" id="GO:0005634">
    <property type="term" value="C:nucleus"/>
    <property type="evidence" value="ECO:0007669"/>
    <property type="project" value="TreeGrafter"/>
</dbReference>
<dbReference type="GO" id="GO:0044547">
    <property type="term" value="F:DNA topoisomerase binding"/>
    <property type="evidence" value="ECO:0007669"/>
    <property type="project" value="TreeGrafter"/>
</dbReference>
<feature type="domain" description="Mos1 transposase HTH" evidence="1">
    <location>
        <begin position="14"/>
        <end position="63"/>
    </location>
</feature>
<dbReference type="GO" id="GO:0042800">
    <property type="term" value="F:histone H3K4 methyltransferase activity"/>
    <property type="evidence" value="ECO:0007669"/>
    <property type="project" value="TreeGrafter"/>
</dbReference>
<dbReference type="GO" id="GO:0035861">
    <property type="term" value="C:site of double-strand break"/>
    <property type="evidence" value="ECO:0007669"/>
    <property type="project" value="TreeGrafter"/>
</dbReference>
<accession>E2B8T3</accession>
<name>E2B8T3_HARSA</name>
<dbReference type="Proteomes" id="UP000008237">
    <property type="component" value="Unassembled WGS sequence"/>
</dbReference>
<dbReference type="PANTHER" id="PTHR46060">
    <property type="entry name" value="MARINER MOS1 TRANSPOSASE-LIKE PROTEIN"/>
    <property type="match status" value="1"/>
</dbReference>
<dbReference type="EMBL" id="GL446376">
    <property type="protein sequence ID" value="EFN87897.1"/>
    <property type="molecule type" value="Genomic_DNA"/>
</dbReference>
<dbReference type="Gene3D" id="1.10.10.1450">
    <property type="match status" value="1"/>
</dbReference>
<dbReference type="AlphaFoldDB" id="E2B8T3"/>
<evidence type="ECO:0000313" key="3">
    <source>
        <dbReference type="Proteomes" id="UP000008237"/>
    </source>
</evidence>
<dbReference type="InterPro" id="IPR041426">
    <property type="entry name" value="Mos1_HTH"/>
</dbReference>
<dbReference type="PANTHER" id="PTHR46060:SF2">
    <property type="entry name" value="HISTONE-LYSINE N-METHYLTRANSFERASE SETMAR"/>
    <property type="match status" value="1"/>
</dbReference>
<dbReference type="GO" id="GO:0000729">
    <property type="term" value="P:DNA double-strand break processing"/>
    <property type="evidence" value="ECO:0007669"/>
    <property type="project" value="TreeGrafter"/>
</dbReference>
<dbReference type="GO" id="GO:0031297">
    <property type="term" value="P:replication fork processing"/>
    <property type="evidence" value="ECO:0007669"/>
    <property type="project" value="TreeGrafter"/>
</dbReference>
<protein>
    <recommendedName>
        <fullName evidence="1">Mos1 transposase HTH domain-containing protein</fullName>
    </recommendedName>
</protein>
<dbReference type="GO" id="GO:0046975">
    <property type="term" value="F:histone H3K36 methyltransferase activity"/>
    <property type="evidence" value="ECO:0007669"/>
    <property type="project" value="TreeGrafter"/>
</dbReference>
<dbReference type="Pfam" id="PF17906">
    <property type="entry name" value="HTH_48"/>
    <property type="match status" value="1"/>
</dbReference>
<evidence type="ECO:0000259" key="1">
    <source>
        <dbReference type="Pfam" id="PF17906"/>
    </source>
</evidence>
<keyword evidence="3" id="KW-1185">Reference proteome</keyword>
<proteinExistence type="predicted"/>
<evidence type="ECO:0000313" key="2">
    <source>
        <dbReference type="EMBL" id="EFN87897.1"/>
    </source>
</evidence>
<reference evidence="2 3" key="1">
    <citation type="journal article" date="2010" name="Science">
        <title>Genomic comparison of the ants Camponotus floridanus and Harpegnathos saltator.</title>
        <authorList>
            <person name="Bonasio R."/>
            <person name="Zhang G."/>
            <person name="Ye C."/>
            <person name="Mutti N.S."/>
            <person name="Fang X."/>
            <person name="Qin N."/>
            <person name="Donahue G."/>
            <person name="Yang P."/>
            <person name="Li Q."/>
            <person name="Li C."/>
            <person name="Zhang P."/>
            <person name="Huang Z."/>
            <person name="Berger S.L."/>
            <person name="Reinberg D."/>
            <person name="Wang J."/>
            <person name="Liebig J."/>
        </authorList>
    </citation>
    <scope>NUCLEOTIDE SEQUENCE [LARGE SCALE GENOMIC DNA]</scope>
    <source>
        <strain evidence="2 3">R22 G/1</strain>
    </source>
</reference>
<dbReference type="GO" id="GO:0015074">
    <property type="term" value="P:DNA integration"/>
    <property type="evidence" value="ECO:0007669"/>
    <property type="project" value="TreeGrafter"/>
</dbReference>
<feature type="non-terminal residue" evidence="2">
    <location>
        <position position="71"/>
    </location>
</feature>
<dbReference type="GO" id="GO:0003697">
    <property type="term" value="F:single-stranded DNA binding"/>
    <property type="evidence" value="ECO:0007669"/>
    <property type="project" value="TreeGrafter"/>
</dbReference>
<dbReference type="GO" id="GO:0044774">
    <property type="term" value="P:mitotic DNA integrity checkpoint signaling"/>
    <property type="evidence" value="ECO:0007669"/>
    <property type="project" value="TreeGrafter"/>
</dbReference>
<gene>
    <name evidence="2" type="ORF">EAI_03899</name>
</gene>